<dbReference type="EMBL" id="JAWDGP010005718">
    <property type="protein sequence ID" value="KAK3753165.1"/>
    <property type="molecule type" value="Genomic_DNA"/>
</dbReference>
<evidence type="ECO:0000313" key="1">
    <source>
        <dbReference type="EMBL" id="KAK3753165.1"/>
    </source>
</evidence>
<comment type="caution">
    <text evidence="1">The sequence shown here is derived from an EMBL/GenBank/DDBJ whole genome shotgun (WGS) entry which is preliminary data.</text>
</comment>
<dbReference type="Proteomes" id="UP001283361">
    <property type="component" value="Unassembled WGS sequence"/>
</dbReference>
<proteinExistence type="predicted"/>
<name>A0AAE1D2A5_9GAST</name>
<sequence>MSGRLMVITLGGYDQVMVETNASLRSVWLTRDLTARYVRLLVIIVNSLVTVHSRLSPWERPCIPLTALQYHML</sequence>
<keyword evidence="2" id="KW-1185">Reference proteome</keyword>
<accession>A0AAE1D2A5</accession>
<protein>
    <submittedName>
        <fullName evidence="1">Uncharacterized protein</fullName>
    </submittedName>
</protein>
<gene>
    <name evidence="1" type="ORF">RRG08_024441</name>
</gene>
<organism evidence="1 2">
    <name type="scientific">Elysia crispata</name>
    <name type="common">lettuce slug</name>
    <dbReference type="NCBI Taxonomy" id="231223"/>
    <lineage>
        <taxon>Eukaryota</taxon>
        <taxon>Metazoa</taxon>
        <taxon>Spiralia</taxon>
        <taxon>Lophotrochozoa</taxon>
        <taxon>Mollusca</taxon>
        <taxon>Gastropoda</taxon>
        <taxon>Heterobranchia</taxon>
        <taxon>Euthyneura</taxon>
        <taxon>Panpulmonata</taxon>
        <taxon>Sacoglossa</taxon>
        <taxon>Placobranchoidea</taxon>
        <taxon>Plakobranchidae</taxon>
        <taxon>Elysia</taxon>
    </lineage>
</organism>
<reference evidence="1" key="1">
    <citation type="journal article" date="2023" name="G3 (Bethesda)">
        <title>A reference genome for the long-term kleptoplast-retaining sea slug Elysia crispata morphotype clarki.</title>
        <authorList>
            <person name="Eastman K.E."/>
            <person name="Pendleton A.L."/>
            <person name="Shaikh M.A."/>
            <person name="Suttiyut T."/>
            <person name="Ogas R."/>
            <person name="Tomko P."/>
            <person name="Gavelis G."/>
            <person name="Widhalm J.R."/>
            <person name="Wisecaver J.H."/>
        </authorList>
    </citation>
    <scope>NUCLEOTIDE SEQUENCE</scope>
    <source>
        <strain evidence="1">ECLA1</strain>
    </source>
</reference>
<evidence type="ECO:0000313" key="2">
    <source>
        <dbReference type="Proteomes" id="UP001283361"/>
    </source>
</evidence>
<dbReference type="AlphaFoldDB" id="A0AAE1D2A5"/>